<dbReference type="GO" id="GO:0003677">
    <property type="term" value="F:DNA binding"/>
    <property type="evidence" value="ECO:0007669"/>
    <property type="project" value="UniProtKB-KW"/>
</dbReference>
<dbReference type="EMBL" id="FZOT01000003">
    <property type="protein sequence ID" value="SNS51582.1"/>
    <property type="molecule type" value="Genomic_DNA"/>
</dbReference>
<evidence type="ECO:0000256" key="1">
    <source>
        <dbReference type="ARBA" id="ARBA00009437"/>
    </source>
</evidence>
<dbReference type="SUPFAM" id="SSF46785">
    <property type="entry name" value="Winged helix' DNA-binding domain"/>
    <property type="match status" value="1"/>
</dbReference>
<reference evidence="6 7" key="1">
    <citation type="submission" date="2017-06" db="EMBL/GenBank/DDBJ databases">
        <authorList>
            <person name="Kim H.J."/>
            <person name="Triplett B.A."/>
        </authorList>
    </citation>
    <scope>NUCLEOTIDE SEQUENCE [LARGE SCALE GENOMIC DNA]</scope>
    <source>
        <strain evidence="6 7">U15</strain>
    </source>
</reference>
<gene>
    <name evidence="6" type="ORF">SAMN06265795_103167</name>
</gene>
<dbReference type="InterPro" id="IPR036390">
    <property type="entry name" value="WH_DNA-bd_sf"/>
</dbReference>
<dbReference type="PROSITE" id="PS50931">
    <property type="entry name" value="HTH_LYSR"/>
    <property type="match status" value="1"/>
</dbReference>
<evidence type="ECO:0000256" key="2">
    <source>
        <dbReference type="ARBA" id="ARBA00023015"/>
    </source>
</evidence>
<evidence type="ECO:0000259" key="5">
    <source>
        <dbReference type="PROSITE" id="PS50931"/>
    </source>
</evidence>
<protein>
    <submittedName>
        <fullName evidence="6">Transcriptional regulator, LysR family</fullName>
    </submittedName>
</protein>
<accession>A0A239F5W6</accession>
<dbReference type="SUPFAM" id="SSF53850">
    <property type="entry name" value="Periplasmic binding protein-like II"/>
    <property type="match status" value="1"/>
</dbReference>
<dbReference type="InterPro" id="IPR036388">
    <property type="entry name" value="WH-like_DNA-bd_sf"/>
</dbReference>
<dbReference type="Gene3D" id="1.10.10.10">
    <property type="entry name" value="Winged helix-like DNA-binding domain superfamily/Winged helix DNA-binding domain"/>
    <property type="match status" value="1"/>
</dbReference>
<comment type="similarity">
    <text evidence="1">Belongs to the LysR transcriptional regulatory family.</text>
</comment>
<sequence length="346" mass="38037">MNVSMKQLRAFVAVAEHQSFTRAAAALHSTQSALSLTVKELEEEIGFRLLDRTTRQVVLSESGREFHRLALKLLEEFRNVVQNASDIAMLKRGVVRVGATEATACSLIVPAIAAYREARPGIEVQLVITLASSMFHALRNGEVDYIIGPESLQDAEQGSAVRSEPLFRSPVRAWCAPGHALARKPRIEWEQMLRTDLIIPAMDFSTRMVPAIRQHLGAGVVERSLADAGITRRWVTNITAALSMARAGLGITFAAEYVRPLAEAFGLEGRPLLRPQLDRVVALHARTGRSLSPAAAGFADFFRDHLRRVSREAASGMILLPEEERKARPAAAFGHRPRRTRAGQVG</sequence>
<evidence type="ECO:0000313" key="7">
    <source>
        <dbReference type="Proteomes" id="UP000198284"/>
    </source>
</evidence>
<keyword evidence="3" id="KW-0238">DNA-binding</keyword>
<dbReference type="Pfam" id="PF03466">
    <property type="entry name" value="LysR_substrate"/>
    <property type="match status" value="1"/>
</dbReference>
<keyword evidence="4" id="KW-0804">Transcription</keyword>
<dbReference type="PANTHER" id="PTHR30419:SF30">
    <property type="entry name" value="LYSR FAMILY TRANSCRIPTIONAL REGULATOR"/>
    <property type="match status" value="1"/>
</dbReference>
<keyword evidence="2" id="KW-0805">Transcription regulation</keyword>
<name>A0A239F5W6_9BURK</name>
<dbReference type="InterPro" id="IPR005119">
    <property type="entry name" value="LysR_subst-bd"/>
</dbReference>
<dbReference type="Pfam" id="PF00126">
    <property type="entry name" value="HTH_1"/>
    <property type="match status" value="1"/>
</dbReference>
<evidence type="ECO:0000256" key="4">
    <source>
        <dbReference type="ARBA" id="ARBA00023163"/>
    </source>
</evidence>
<dbReference type="Gene3D" id="3.40.190.290">
    <property type="match status" value="1"/>
</dbReference>
<dbReference type="InterPro" id="IPR050950">
    <property type="entry name" value="HTH-type_LysR_regulators"/>
</dbReference>
<dbReference type="GO" id="GO:0003700">
    <property type="term" value="F:DNA-binding transcription factor activity"/>
    <property type="evidence" value="ECO:0007669"/>
    <property type="project" value="InterPro"/>
</dbReference>
<keyword evidence="7" id="KW-1185">Reference proteome</keyword>
<dbReference type="FunFam" id="1.10.10.10:FF:000001">
    <property type="entry name" value="LysR family transcriptional regulator"/>
    <property type="match status" value="1"/>
</dbReference>
<proteinExistence type="inferred from homology"/>
<dbReference type="Proteomes" id="UP000198284">
    <property type="component" value="Unassembled WGS sequence"/>
</dbReference>
<evidence type="ECO:0000256" key="3">
    <source>
        <dbReference type="ARBA" id="ARBA00023125"/>
    </source>
</evidence>
<dbReference type="PRINTS" id="PR00039">
    <property type="entry name" value="HTHLYSR"/>
</dbReference>
<evidence type="ECO:0000313" key="6">
    <source>
        <dbReference type="EMBL" id="SNS51582.1"/>
    </source>
</evidence>
<organism evidence="6 7">
    <name type="scientific">Noviherbaspirillum humi</name>
    <dbReference type="NCBI Taxonomy" id="1688639"/>
    <lineage>
        <taxon>Bacteria</taxon>
        <taxon>Pseudomonadati</taxon>
        <taxon>Pseudomonadota</taxon>
        <taxon>Betaproteobacteria</taxon>
        <taxon>Burkholderiales</taxon>
        <taxon>Oxalobacteraceae</taxon>
        <taxon>Noviherbaspirillum</taxon>
    </lineage>
</organism>
<dbReference type="AlphaFoldDB" id="A0A239F5W6"/>
<feature type="domain" description="HTH lysR-type" evidence="5">
    <location>
        <begin position="1"/>
        <end position="60"/>
    </location>
</feature>
<dbReference type="GO" id="GO:0005829">
    <property type="term" value="C:cytosol"/>
    <property type="evidence" value="ECO:0007669"/>
    <property type="project" value="TreeGrafter"/>
</dbReference>
<dbReference type="PANTHER" id="PTHR30419">
    <property type="entry name" value="HTH-TYPE TRANSCRIPTIONAL REGULATOR YBHD"/>
    <property type="match status" value="1"/>
</dbReference>
<dbReference type="InterPro" id="IPR000847">
    <property type="entry name" value="LysR_HTH_N"/>
</dbReference>